<comment type="similarity">
    <text evidence="2">Belongs to the DoxX family.</text>
</comment>
<evidence type="ECO:0000256" key="2">
    <source>
        <dbReference type="ARBA" id="ARBA00006679"/>
    </source>
</evidence>
<dbReference type="Proteomes" id="UP000706039">
    <property type="component" value="Unassembled WGS sequence"/>
</dbReference>
<reference evidence="8 9" key="1">
    <citation type="submission" date="2021-08" db="EMBL/GenBank/DDBJ databases">
        <authorList>
            <person name="Tuo L."/>
        </authorList>
    </citation>
    <scope>NUCLEOTIDE SEQUENCE [LARGE SCALE GENOMIC DNA]</scope>
    <source>
        <strain evidence="8 9">JCM 31229</strain>
    </source>
</reference>
<dbReference type="EMBL" id="JAINVV010000004">
    <property type="protein sequence ID" value="MBY8822855.1"/>
    <property type="molecule type" value="Genomic_DNA"/>
</dbReference>
<dbReference type="RefSeq" id="WP_222989904.1">
    <property type="nucleotide sequence ID" value="NZ_JAINVV010000004.1"/>
</dbReference>
<dbReference type="InterPro" id="IPR032808">
    <property type="entry name" value="DoxX"/>
</dbReference>
<name>A0ABS7PQ60_9SPHN</name>
<evidence type="ECO:0000256" key="1">
    <source>
        <dbReference type="ARBA" id="ARBA00004651"/>
    </source>
</evidence>
<evidence type="ECO:0000256" key="3">
    <source>
        <dbReference type="ARBA" id="ARBA00022475"/>
    </source>
</evidence>
<dbReference type="InterPro" id="IPR051907">
    <property type="entry name" value="DoxX-like_oxidoreductase"/>
</dbReference>
<protein>
    <submittedName>
        <fullName evidence="8">DoxX family protein</fullName>
    </submittedName>
</protein>
<feature type="transmembrane region" description="Helical" evidence="7">
    <location>
        <begin position="12"/>
        <end position="35"/>
    </location>
</feature>
<gene>
    <name evidence="8" type="ORF">K7G82_11160</name>
</gene>
<proteinExistence type="inferred from homology"/>
<dbReference type="PANTHER" id="PTHR33452:SF1">
    <property type="entry name" value="INNER MEMBRANE PROTEIN YPHA-RELATED"/>
    <property type="match status" value="1"/>
</dbReference>
<evidence type="ECO:0000256" key="5">
    <source>
        <dbReference type="ARBA" id="ARBA00022989"/>
    </source>
</evidence>
<comment type="subcellular location">
    <subcellularLocation>
        <location evidence="1">Cell membrane</location>
        <topology evidence="1">Multi-pass membrane protein</topology>
    </subcellularLocation>
</comment>
<evidence type="ECO:0000256" key="6">
    <source>
        <dbReference type="ARBA" id="ARBA00023136"/>
    </source>
</evidence>
<feature type="transmembrane region" description="Helical" evidence="7">
    <location>
        <begin position="55"/>
        <end position="79"/>
    </location>
</feature>
<comment type="caution">
    <text evidence="8">The sequence shown here is derived from an EMBL/GenBank/DDBJ whole genome shotgun (WGS) entry which is preliminary data.</text>
</comment>
<keyword evidence="5 7" id="KW-1133">Transmembrane helix</keyword>
<organism evidence="8 9">
    <name type="scientific">Sphingomonas colocasiae</name>
    <dbReference type="NCBI Taxonomy" id="1848973"/>
    <lineage>
        <taxon>Bacteria</taxon>
        <taxon>Pseudomonadati</taxon>
        <taxon>Pseudomonadota</taxon>
        <taxon>Alphaproteobacteria</taxon>
        <taxon>Sphingomonadales</taxon>
        <taxon>Sphingomonadaceae</taxon>
        <taxon>Sphingomonas</taxon>
    </lineage>
</organism>
<evidence type="ECO:0000313" key="8">
    <source>
        <dbReference type="EMBL" id="MBY8822855.1"/>
    </source>
</evidence>
<evidence type="ECO:0000256" key="7">
    <source>
        <dbReference type="SAM" id="Phobius"/>
    </source>
</evidence>
<evidence type="ECO:0000256" key="4">
    <source>
        <dbReference type="ARBA" id="ARBA00022692"/>
    </source>
</evidence>
<keyword evidence="4 7" id="KW-0812">Transmembrane</keyword>
<sequence>MTRDWLLLRPLAALGDLALLTARLLTGSFLIHGVLDNILSHERMAEFAGFLAANGFAAPGLMAPLSVWMQFTIGVALVLGLLTRWAGLLLAFNFTVGVVMVHLAQSFREIWPAAVLIALGLLFATLGAGRIALDRFLERTS</sequence>
<accession>A0ABS7PQ60</accession>
<keyword evidence="6 7" id="KW-0472">Membrane</keyword>
<feature type="transmembrane region" description="Helical" evidence="7">
    <location>
        <begin position="110"/>
        <end position="133"/>
    </location>
</feature>
<dbReference type="Pfam" id="PF07681">
    <property type="entry name" value="DoxX"/>
    <property type="match status" value="1"/>
</dbReference>
<dbReference type="PANTHER" id="PTHR33452">
    <property type="entry name" value="OXIDOREDUCTASE CATD-RELATED"/>
    <property type="match status" value="1"/>
</dbReference>
<keyword evidence="9" id="KW-1185">Reference proteome</keyword>
<evidence type="ECO:0000313" key="9">
    <source>
        <dbReference type="Proteomes" id="UP000706039"/>
    </source>
</evidence>
<keyword evidence="3" id="KW-1003">Cell membrane</keyword>